<dbReference type="EMBL" id="KN831768">
    <property type="protein sequence ID" value="KIM49876.1"/>
    <property type="molecule type" value="Genomic_DNA"/>
</dbReference>
<dbReference type="Pfam" id="PF20236">
    <property type="entry name" value="DUF6593"/>
    <property type="match status" value="1"/>
</dbReference>
<dbReference type="AlphaFoldDB" id="A0A0C3D165"/>
<dbReference type="Proteomes" id="UP000053424">
    <property type="component" value="Unassembled WGS sequence"/>
</dbReference>
<dbReference type="InterPro" id="IPR046528">
    <property type="entry name" value="DUF6593"/>
</dbReference>
<dbReference type="HOGENOM" id="CLU_084280_4_1_1"/>
<keyword evidence="4" id="KW-1185">Reference proteome</keyword>
<name>A0A0C3D165_HEBCY</name>
<evidence type="ECO:0000256" key="1">
    <source>
        <dbReference type="SAM" id="MobiDB-lite"/>
    </source>
</evidence>
<evidence type="ECO:0000313" key="4">
    <source>
        <dbReference type="Proteomes" id="UP000053424"/>
    </source>
</evidence>
<dbReference type="STRING" id="686832.A0A0C3D165"/>
<gene>
    <name evidence="3" type="ORF">M413DRAFT_118164</name>
</gene>
<reference evidence="4" key="2">
    <citation type="submission" date="2015-01" db="EMBL/GenBank/DDBJ databases">
        <title>Evolutionary Origins and Diversification of the Mycorrhizal Mutualists.</title>
        <authorList>
            <consortium name="DOE Joint Genome Institute"/>
            <consortium name="Mycorrhizal Genomics Consortium"/>
            <person name="Kohler A."/>
            <person name="Kuo A."/>
            <person name="Nagy L.G."/>
            <person name="Floudas D."/>
            <person name="Copeland A."/>
            <person name="Barry K.W."/>
            <person name="Cichocki N."/>
            <person name="Veneault-Fourrey C."/>
            <person name="LaButti K."/>
            <person name="Lindquist E.A."/>
            <person name="Lipzen A."/>
            <person name="Lundell T."/>
            <person name="Morin E."/>
            <person name="Murat C."/>
            <person name="Riley R."/>
            <person name="Ohm R."/>
            <person name="Sun H."/>
            <person name="Tunlid A."/>
            <person name="Henrissat B."/>
            <person name="Grigoriev I.V."/>
            <person name="Hibbett D.S."/>
            <person name="Martin F."/>
        </authorList>
    </citation>
    <scope>NUCLEOTIDE SEQUENCE [LARGE SCALE GENOMIC DNA]</scope>
    <source>
        <strain evidence="4">h7</strain>
    </source>
</reference>
<organism evidence="3 4">
    <name type="scientific">Hebeloma cylindrosporum</name>
    <dbReference type="NCBI Taxonomy" id="76867"/>
    <lineage>
        <taxon>Eukaryota</taxon>
        <taxon>Fungi</taxon>
        <taxon>Dikarya</taxon>
        <taxon>Basidiomycota</taxon>
        <taxon>Agaricomycotina</taxon>
        <taxon>Agaricomycetes</taxon>
        <taxon>Agaricomycetidae</taxon>
        <taxon>Agaricales</taxon>
        <taxon>Agaricineae</taxon>
        <taxon>Hymenogastraceae</taxon>
        <taxon>Hebeloma</taxon>
    </lineage>
</organism>
<accession>A0A0C3D165</accession>
<dbReference type="OrthoDB" id="3360976at2759"/>
<feature type="domain" description="DUF6593" evidence="2">
    <location>
        <begin position="9"/>
        <end position="195"/>
    </location>
</feature>
<evidence type="ECO:0000259" key="2">
    <source>
        <dbReference type="Pfam" id="PF20236"/>
    </source>
</evidence>
<proteinExistence type="predicted"/>
<reference evidence="3 4" key="1">
    <citation type="submission" date="2014-04" db="EMBL/GenBank/DDBJ databases">
        <authorList>
            <consortium name="DOE Joint Genome Institute"/>
            <person name="Kuo A."/>
            <person name="Gay G."/>
            <person name="Dore J."/>
            <person name="Kohler A."/>
            <person name="Nagy L.G."/>
            <person name="Floudas D."/>
            <person name="Copeland A."/>
            <person name="Barry K.W."/>
            <person name="Cichocki N."/>
            <person name="Veneault-Fourrey C."/>
            <person name="LaButti K."/>
            <person name="Lindquist E.A."/>
            <person name="Lipzen A."/>
            <person name="Lundell T."/>
            <person name="Morin E."/>
            <person name="Murat C."/>
            <person name="Sun H."/>
            <person name="Tunlid A."/>
            <person name="Henrissat B."/>
            <person name="Grigoriev I.V."/>
            <person name="Hibbett D.S."/>
            <person name="Martin F."/>
            <person name="Nordberg H.P."/>
            <person name="Cantor M.N."/>
            <person name="Hua S.X."/>
        </authorList>
    </citation>
    <scope>NUCLEOTIDE SEQUENCE [LARGE SCALE GENOMIC DNA]</scope>
    <source>
        <strain evidence="4">h7</strain>
    </source>
</reference>
<feature type="region of interest" description="Disordered" evidence="1">
    <location>
        <begin position="48"/>
        <end position="69"/>
    </location>
</feature>
<evidence type="ECO:0000313" key="3">
    <source>
        <dbReference type="EMBL" id="KIM49876.1"/>
    </source>
</evidence>
<protein>
    <recommendedName>
        <fullName evidence="2">DUF6593 domain-containing protein</fullName>
    </recommendedName>
</protein>
<sequence>MQLFLTHNKPWDTNYRLEGGDIIYKVSSPWKYVPRKTIIQRMRSPLPGAEKIPVDTSSEPESPLQPEASHDEFEDMAVIEYHLFRASKTRFQSFGTDAKNVWVDELFKTPGGRFKKGEDQVFFGPNGKEYTWRMREGDCELFYFKDRIWTQIATFQRGKLSLFGKSRPAVLNITEENETLRDLILLTFVYLERLRVESDRPSGGVFMGGAAGGGG</sequence>